<comment type="caution">
    <text evidence="5">The sequence shown here is derived from an EMBL/GenBank/DDBJ whole genome shotgun (WGS) entry which is preliminary data.</text>
</comment>
<dbReference type="Proteomes" id="UP000622610">
    <property type="component" value="Unassembled WGS sequence"/>
</dbReference>
<organism evidence="5 6">
    <name type="scientific">Enterococcus alcedinis</name>
    <dbReference type="NCBI Taxonomy" id="1274384"/>
    <lineage>
        <taxon>Bacteria</taxon>
        <taxon>Bacillati</taxon>
        <taxon>Bacillota</taxon>
        <taxon>Bacilli</taxon>
        <taxon>Lactobacillales</taxon>
        <taxon>Enterococcaceae</taxon>
        <taxon>Enterococcus</taxon>
    </lineage>
</organism>
<evidence type="ECO:0000256" key="3">
    <source>
        <dbReference type="ARBA" id="ARBA00023125"/>
    </source>
</evidence>
<dbReference type="InterPro" id="IPR005650">
    <property type="entry name" value="BlaI_family"/>
</dbReference>
<proteinExistence type="inferred from homology"/>
<dbReference type="GO" id="GO:0003677">
    <property type="term" value="F:DNA binding"/>
    <property type="evidence" value="ECO:0007669"/>
    <property type="project" value="UniProtKB-KW"/>
</dbReference>
<dbReference type="GO" id="GO:0016757">
    <property type="term" value="F:glycosyltransferase activity"/>
    <property type="evidence" value="ECO:0007669"/>
    <property type="project" value="UniProtKB-KW"/>
</dbReference>
<comment type="similarity">
    <text evidence="1">Belongs to the BlaI transcriptional regulatory family.</text>
</comment>
<dbReference type="GO" id="GO:0045892">
    <property type="term" value="P:negative regulation of DNA-templated transcription"/>
    <property type="evidence" value="ECO:0007669"/>
    <property type="project" value="InterPro"/>
</dbReference>
<dbReference type="SUPFAM" id="SSF46785">
    <property type="entry name" value="Winged helix' DNA-binding domain"/>
    <property type="match status" value="1"/>
</dbReference>
<dbReference type="PIRSF" id="PIRSF019455">
    <property type="entry name" value="CopR_AtkY"/>
    <property type="match status" value="1"/>
</dbReference>
<gene>
    <name evidence="5" type="primary">copY</name>
    <name evidence="5" type="ORF">GCM10011482_15410</name>
</gene>
<keyword evidence="6" id="KW-1185">Reference proteome</keyword>
<dbReference type="InterPro" id="IPR036390">
    <property type="entry name" value="WH_DNA-bd_sf"/>
</dbReference>
<name>A0A917N6J6_9ENTE</name>
<dbReference type="InterPro" id="IPR014071">
    <property type="entry name" value="Cu_transp_CopY/TcrY"/>
</dbReference>
<dbReference type="AlphaFoldDB" id="A0A917N6J6"/>
<sequence length="149" mass="17036">MNTEDAIKISEAEWEVMRVIWTLGESDAATINDVLKEKMQWKFATVKTLLGRLVKKEALKTRQVGKKYLYSALISEEKSIHEATQELFSRICATRMAENLTQMIEEVELTPTDVAQLIQTLQKKQTVEKITCNCIPGQCQCDHNQVKFA</sequence>
<evidence type="ECO:0000313" key="6">
    <source>
        <dbReference type="Proteomes" id="UP000622610"/>
    </source>
</evidence>
<keyword evidence="3" id="KW-0238">DNA-binding</keyword>
<evidence type="ECO:0000256" key="1">
    <source>
        <dbReference type="ARBA" id="ARBA00011046"/>
    </source>
</evidence>
<protein>
    <submittedName>
        <fullName evidence="5">Uracil phosphoribosyltransferase</fullName>
    </submittedName>
</protein>
<evidence type="ECO:0000313" key="5">
    <source>
        <dbReference type="EMBL" id="GGI65887.1"/>
    </source>
</evidence>
<accession>A0A917N6J6</accession>
<keyword evidence="5" id="KW-0328">Glycosyltransferase</keyword>
<dbReference type="RefSeq" id="WP_188367726.1">
    <property type="nucleotide sequence ID" value="NZ_BMDT01000006.1"/>
</dbReference>
<reference evidence="5" key="2">
    <citation type="submission" date="2020-09" db="EMBL/GenBank/DDBJ databases">
        <authorList>
            <person name="Sun Q."/>
            <person name="Sedlacek I."/>
        </authorList>
    </citation>
    <scope>NUCLEOTIDE SEQUENCE</scope>
    <source>
        <strain evidence="5">CCM 8433</strain>
    </source>
</reference>
<keyword evidence="5" id="KW-0808">Transferase</keyword>
<reference evidence="5" key="1">
    <citation type="journal article" date="2014" name="Int. J. Syst. Evol. Microbiol.">
        <title>Complete genome sequence of Corynebacterium casei LMG S-19264T (=DSM 44701T), isolated from a smear-ripened cheese.</title>
        <authorList>
            <consortium name="US DOE Joint Genome Institute (JGI-PGF)"/>
            <person name="Walter F."/>
            <person name="Albersmeier A."/>
            <person name="Kalinowski J."/>
            <person name="Ruckert C."/>
        </authorList>
    </citation>
    <scope>NUCLEOTIDE SEQUENCE</scope>
    <source>
        <strain evidence="5">CCM 8433</strain>
    </source>
</reference>
<keyword evidence="4" id="KW-0804">Transcription</keyword>
<dbReference type="Pfam" id="PF03965">
    <property type="entry name" value="Penicillinase_R"/>
    <property type="match status" value="1"/>
</dbReference>
<evidence type="ECO:0000256" key="2">
    <source>
        <dbReference type="ARBA" id="ARBA00023015"/>
    </source>
</evidence>
<dbReference type="NCBIfam" id="TIGR02698">
    <property type="entry name" value="CopY_TcrY"/>
    <property type="match status" value="1"/>
</dbReference>
<dbReference type="InterPro" id="IPR036388">
    <property type="entry name" value="WH-like_DNA-bd_sf"/>
</dbReference>
<dbReference type="EMBL" id="BMDT01000006">
    <property type="protein sequence ID" value="GGI65887.1"/>
    <property type="molecule type" value="Genomic_DNA"/>
</dbReference>
<keyword evidence="2" id="KW-0805">Transcription regulation</keyword>
<dbReference type="Gene3D" id="1.10.10.10">
    <property type="entry name" value="Winged helix-like DNA-binding domain superfamily/Winged helix DNA-binding domain"/>
    <property type="match status" value="1"/>
</dbReference>
<evidence type="ECO:0000256" key="4">
    <source>
        <dbReference type="ARBA" id="ARBA00023163"/>
    </source>
</evidence>